<evidence type="ECO:0000256" key="1">
    <source>
        <dbReference type="SAM" id="Phobius"/>
    </source>
</evidence>
<sequence length="125" mass="13708">MKVRIPPLPNFLESLEPQTYAATQFTTLSIIALFGIALAAPSARSSISERQEVDTCVSFDSGEILAPGDILCDEPSSKVKVRSEGVAKVAKRQEGDECDEYEDDDEYEDCLDRVYGVAEVDVDVE</sequence>
<dbReference type="EMBL" id="JAUKTV010000010">
    <property type="protein sequence ID" value="KAK0726314.1"/>
    <property type="molecule type" value="Genomic_DNA"/>
</dbReference>
<comment type="caution">
    <text evidence="2">The sequence shown here is derived from an EMBL/GenBank/DDBJ whole genome shotgun (WGS) entry which is preliminary data.</text>
</comment>
<reference evidence="2" key="1">
    <citation type="submission" date="2023-06" db="EMBL/GenBank/DDBJ databases">
        <title>Genome-scale phylogeny and comparative genomics of the fungal order Sordariales.</title>
        <authorList>
            <consortium name="Lawrence Berkeley National Laboratory"/>
            <person name="Hensen N."/>
            <person name="Bonometti L."/>
            <person name="Westerberg I."/>
            <person name="Brannstrom I.O."/>
            <person name="Guillou S."/>
            <person name="Cros-Aarteil S."/>
            <person name="Calhoun S."/>
            <person name="Haridas S."/>
            <person name="Kuo A."/>
            <person name="Mondo S."/>
            <person name="Pangilinan J."/>
            <person name="Riley R."/>
            <person name="Labutti K."/>
            <person name="Andreopoulos B."/>
            <person name="Lipzen A."/>
            <person name="Chen C."/>
            <person name="Yanf M."/>
            <person name="Daum C."/>
            <person name="Ng V."/>
            <person name="Clum A."/>
            <person name="Steindorff A."/>
            <person name="Ohm R."/>
            <person name="Martin F."/>
            <person name="Silar P."/>
            <person name="Natvig D."/>
            <person name="Lalanne C."/>
            <person name="Gautier V."/>
            <person name="Ament-Velasquez S.L."/>
            <person name="Kruys A."/>
            <person name="Hutchinson M.I."/>
            <person name="Powell A.J."/>
            <person name="Barry K."/>
            <person name="Miller A.N."/>
            <person name="Grigoriev I.V."/>
            <person name="Debuchy R."/>
            <person name="Gladieux P."/>
            <person name="Thoren M.H."/>
            <person name="Johannesson H."/>
        </authorList>
    </citation>
    <scope>NUCLEOTIDE SEQUENCE</scope>
    <source>
        <strain evidence="2">CBS 540.89</strain>
    </source>
</reference>
<protein>
    <submittedName>
        <fullName evidence="2">Uncharacterized protein</fullName>
    </submittedName>
</protein>
<proteinExistence type="predicted"/>
<organism evidence="2 3">
    <name type="scientific">Apiosordaria backusii</name>
    <dbReference type="NCBI Taxonomy" id="314023"/>
    <lineage>
        <taxon>Eukaryota</taxon>
        <taxon>Fungi</taxon>
        <taxon>Dikarya</taxon>
        <taxon>Ascomycota</taxon>
        <taxon>Pezizomycotina</taxon>
        <taxon>Sordariomycetes</taxon>
        <taxon>Sordariomycetidae</taxon>
        <taxon>Sordariales</taxon>
        <taxon>Lasiosphaeriaceae</taxon>
        <taxon>Apiosordaria</taxon>
    </lineage>
</organism>
<keyword evidence="1" id="KW-0812">Transmembrane</keyword>
<keyword evidence="1" id="KW-1133">Transmembrane helix</keyword>
<dbReference type="Proteomes" id="UP001172159">
    <property type="component" value="Unassembled WGS sequence"/>
</dbReference>
<accession>A0AA40B295</accession>
<keyword evidence="3" id="KW-1185">Reference proteome</keyword>
<gene>
    <name evidence="2" type="ORF">B0T21DRAFT_350463</name>
</gene>
<evidence type="ECO:0000313" key="3">
    <source>
        <dbReference type="Proteomes" id="UP001172159"/>
    </source>
</evidence>
<keyword evidence="1" id="KW-0472">Membrane</keyword>
<evidence type="ECO:0000313" key="2">
    <source>
        <dbReference type="EMBL" id="KAK0726314.1"/>
    </source>
</evidence>
<name>A0AA40B295_9PEZI</name>
<dbReference type="AlphaFoldDB" id="A0AA40B295"/>
<feature type="transmembrane region" description="Helical" evidence="1">
    <location>
        <begin position="20"/>
        <end position="40"/>
    </location>
</feature>